<evidence type="ECO:0000256" key="1">
    <source>
        <dbReference type="SAM" id="MobiDB-lite"/>
    </source>
</evidence>
<dbReference type="Proteomes" id="UP000562045">
    <property type="component" value="Unassembled WGS sequence"/>
</dbReference>
<feature type="transmembrane region" description="Helical" evidence="2">
    <location>
        <begin position="16"/>
        <end position="36"/>
    </location>
</feature>
<dbReference type="SUPFAM" id="SSF56219">
    <property type="entry name" value="DNase I-like"/>
    <property type="match status" value="1"/>
</dbReference>
<dbReference type="Pfam" id="PF03372">
    <property type="entry name" value="Exo_endo_phos"/>
    <property type="match status" value="1"/>
</dbReference>
<dbReference type="AlphaFoldDB" id="A0A7Y9ZKD3"/>
<organism evidence="4 5">
    <name type="scientific">Nocardioides aromaticivorans</name>
    <dbReference type="NCBI Taxonomy" id="200618"/>
    <lineage>
        <taxon>Bacteria</taxon>
        <taxon>Bacillati</taxon>
        <taxon>Actinomycetota</taxon>
        <taxon>Actinomycetes</taxon>
        <taxon>Propionibacteriales</taxon>
        <taxon>Nocardioidaceae</taxon>
        <taxon>Nocardioides</taxon>
    </lineage>
</organism>
<evidence type="ECO:0000313" key="4">
    <source>
        <dbReference type="EMBL" id="NYI46446.1"/>
    </source>
</evidence>
<protein>
    <recommendedName>
        <fullName evidence="3">Endonuclease/exonuclease/phosphatase domain-containing protein</fullName>
    </recommendedName>
</protein>
<dbReference type="InterPro" id="IPR036691">
    <property type="entry name" value="Endo/exonu/phosph_ase_sf"/>
</dbReference>
<dbReference type="GO" id="GO:0003824">
    <property type="term" value="F:catalytic activity"/>
    <property type="evidence" value="ECO:0007669"/>
    <property type="project" value="InterPro"/>
</dbReference>
<evidence type="ECO:0000313" key="5">
    <source>
        <dbReference type="Proteomes" id="UP000562045"/>
    </source>
</evidence>
<keyword evidence="2" id="KW-1133">Transmembrane helix</keyword>
<keyword evidence="2" id="KW-0812">Transmembrane</keyword>
<accession>A0A7Y9ZKD3</accession>
<dbReference type="Gene3D" id="3.60.10.10">
    <property type="entry name" value="Endonuclease/exonuclease/phosphatase"/>
    <property type="match status" value="1"/>
</dbReference>
<dbReference type="InterPro" id="IPR005135">
    <property type="entry name" value="Endo/exonuclease/phosphatase"/>
</dbReference>
<sequence>MPEHSGPRRHAARSELIPVVAVIVLGALLLGVAIFWDGGAPDAATDPVAAQADVAQAADPTRERHDADEREVDGQLIEPLSDSAAPPKDGDPKSGDLEELRVAAESQKTRIREVSFGIATFNVLASQHTDAGGEQASWPSSSWRTPQEVAYIRNSGVSVVGLQEVKSGQLAGLTSGLGFKAWPGGSDPDNSVIWDPDVFEFVSGDAFYITFMHGTRMQPIVRLRHKKTNLEFYFLNMHASAGGGQYAGSRAAGHNTAAATVNRLKKDGIPIFLTGDMNDREAFFCRVLPQTGMVAAVGGSTSGGCRPPGGMPVDWIVATNQVSFSNFSNDKSPVARRVSDHHYVSATATVQGAG</sequence>
<reference evidence="4 5" key="1">
    <citation type="submission" date="2020-07" db="EMBL/GenBank/DDBJ databases">
        <title>Sequencing the genomes of 1000 actinobacteria strains.</title>
        <authorList>
            <person name="Klenk H.-P."/>
        </authorList>
    </citation>
    <scope>NUCLEOTIDE SEQUENCE [LARGE SCALE GENOMIC DNA]</scope>
    <source>
        <strain evidence="4 5">DSM 15131</strain>
    </source>
</reference>
<proteinExistence type="predicted"/>
<dbReference type="EMBL" id="JACBZM010000001">
    <property type="protein sequence ID" value="NYI46446.1"/>
    <property type="molecule type" value="Genomic_DNA"/>
</dbReference>
<evidence type="ECO:0000256" key="2">
    <source>
        <dbReference type="SAM" id="Phobius"/>
    </source>
</evidence>
<feature type="domain" description="Endonuclease/exonuclease/phosphatase" evidence="3">
    <location>
        <begin position="149"/>
        <end position="341"/>
    </location>
</feature>
<feature type="region of interest" description="Disordered" evidence="1">
    <location>
        <begin position="51"/>
        <end position="95"/>
    </location>
</feature>
<keyword evidence="2" id="KW-0472">Membrane</keyword>
<comment type="caution">
    <text evidence="4">The sequence shown here is derived from an EMBL/GenBank/DDBJ whole genome shotgun (WGS) entry which is preliminary data.</text>
</comment>
<dbReference type="RefSeq" id="WP_179650290.1">
    <property type="nucleotide sequence ID" value="NZ_JACBZM010000001.1"/>
</dbReference>
<evidence type="ECO:0000259" key="3">
    <source>
        <dbReference type="Pfam" id="PF03372"/>
    </source>
</evidence>
<gene>
    <name evidence="4" type="ORF">BJ993_003526</name>
</gene>
<name>A0A7Y9ZKD3_9ACTN</name>